<name>A0ABQ4EN83_9ACTN</name>
<organism evidence="2 3">
    <name type="scientific">Plantactinospora mayteni</name>
    <dbReference type="NCBI Taxonomy" id="566021"/>
    <lineage>
        <taxon>Bacteria</taxon>
        <taxon>Bacillati</taxon>
        <taxon>Actinomycetota</taxon>
        <taxon>Actinomycetes</taxon>
        <taxon>Micromonosporales</taxon>
        <taxon>Micromonosporaceae</taxon>
        <taxon>Plantactinospora</taxon>
    </lineage>
</organism>
<dbReference type="Proteomes" id="UP000621500">
    <property type="component" value="Unassembled WGS sequence"/>
</dbReference>
<evidence type="ECO:0000313" key="2">
    <source>
        <dbReference type="EMBL" id="GIG96089.1"/>
    </source>
</evidence>
<accession>A0ABQ4EN83</accession>
<keyword evidence="3" id="KW-1185">Reference proteome</keyword>
<sequence length="78" mass="8554">MIRIGRVLGCLRGVEDLTGLREAALAARRERATGSPVPVPGSPVEGPAVGRRERNLKIFCRISPKVIRETIQGRSHLR</sequence>
<evidence type="ECO:0000256" key="1">
    <source>
        <dbReference type="SAM" id="MobiDB-lite"/>
    </source>
</evidence>
<proteinExistence type="predicted"/>
<evidence type="ECO:0000313" key="3">
    <source>
        <dbReference type="Proteomes" id="UP000621500"/>
    </source>
</evidence>
<protein>
    <submittedName>
        <fullName evidence="2">Uncharacterized protein</fullName>
    </submittedName>
</protein>
<feature type="region of interest" description="Disordered" evidence="1">
    <location>
        <begin position="28"/>
        <end position="48"/>
    </location>
</feature>
<reference evidence="2 3" key="1">
    <citation type="submission" date="2021-01" db="EMBL/GenBank/DDBJ databases">
        <title>Whole genome shotgun sequence of Plantactinospora mayteni NBRC 109088.</title>
        <authorList>
            <person name="Komaki H."/>
            <person name="Tamura T."/>
        </authorList>
    </citation>
    <scope>NUCLEOTIDE SEQUENCE [LARGE SCALE GENOMIC DNA]</scope>
    <source>
        <strain evidence="2 3">NBRC 109088</strain>
    </source>
</reference>
<comment type="caution">
    <text evidence="2">The sequence shown here is derived from an EMBL/GenBank/DDBJ whole genome shotgun (WGS) entry which is preliminary data.</text>
</comment>
<gene>
    <name evidence="2" type="ORF">Pma05_26620</name>
</gene>
<dbReference type="EMBL" id="BONX01000016">
    <property type="protein sequence ID" value="GIG96089.1"/>
    <property type="molecule type" value="Genomic_DNA"/>
</dbReference>